<accession>A0A6P8TID3</accession>
<dbReference type="Proteomes" id="UP000515161">
    <property type="component" value="Unplaced"/>
</dbReference>
<gene>
    <name evidence="10" type="primary">LOC117540922</name>
</gene>
<keyword evidence="6" id="KW-1133">Transmembrane helix</keyword>
<dbReference type="InterPro" id="IPR013106">
    <property type="entry name" value="Ig_V-set"/>
</dbReference>
<dbReference type="OrthoDB" id="8955135at2759"/>
<dbReference type="InParanoid" id="A0A6P8TID3"/>
<feature type="domain" description="Immunoglobulin" evidence="8">
    <location>
        <begin position="24"/>
        <end position="124"/>
    </location>
</feature>
<sequence>MKLFVFVFVVYELYLCESKGISAGTPVFVLKGEDLLLNVTAADALQDVYSFSWTFNEKKKVLTVEPGKKPHVFPNYTRRVEFPVNNFSVELKNLQEADSGVYTAVVTTSSGGDTEAAKYKIKVQDRASLPLLTVSSVSRNSSSCSFTVTCSSQDSHINSTFRCDNQTYSQEGGERSEGIPDTFLQVHQSSGSIICNHSNHVSWTNTTRTIKDVCAKPYDPDPPNPVPIILGVLFTILILAIIGVLWCLRKRRTSKRVIIENTVYDTAQVRDKFGPPARTQDPTDDEDSAPPLSSTYACVGPHTGPAAPTETRNTAQLESVYAQVKKTTPGPCK</sequence>
<evidence type="ECO:0000256" key="6">
    <source>
        <dbReference type="SAM" id="Phobius"/>
    </source>
</evidence>
<keyword evidence="9" id="KW-1185">Reference proteome</keyword>
<dbReference type="KEGG" id="gacu:117540922"/>
<evidence type="ECO:0000256" key="4">
    <source>
        <dbReference type="ARBA" id="ARBA00023180"/>
    </source>
</evidence>
<evidence type="ECO:0000256" key="5">
    <source>
        <dbReference type="SAM" id="MobiDB-lite"/>
    </source>
</evidence>
<feature type="region of interest" description="Disordered" evidence="5">
    <location>
        <begin position="270"/>
        <end position="314"/>
    </location>
</feature>
<dbReference type="GO" id="GO:0016020">
    <property type="term" value="C:membrane"/>
    <property type="evidence" value="ECO:0007669"/>
    <property type="project" value="UniProtKB-SubCell"/>
</dbReference>
<dbReference type="InterPro" id="IPR013783">
    <property type="entry name" value="Ig-like_fold"/>
</dbReference>
<organism evidence="9 10">
    <name type="scientific">Gymnodraco acuticeps</name>
    <name type="common">Antarctic dragonfish</name>
    <dbReference type="NCBI Taxonomy" id="8218"/>
    <lineage>
        <taxon>Eukaryota</taxon>
        <taxon>Metazoa</taxon>
        <taxon>Chordata</taxon>
        <taxon>Craniata</taxon>
        <taxon>Vertebrata</taxon>
        <taxon>Euteleostomi</taxon>
        <taxon>Actinopterygii</taxon>
        <taxon>Neopterygii</taxon>
        <taxon>Teleostei</taxon>
        <taxon>Neoteleostei</taxon>
        <taxon>Acanthomorphata</taxon>
        <taxon>Eupercaria</taxon>
        <taxon>Perciformes</taxon>
        <taxon>Notothenioidei</taxon>
        <taxon>Bathydraconidae</taxon>
        <taxon>Gymnodraco</taxon>
    </lineage>
</organism>
<evidence type="ECO:0000313" key="10">
    <source>
        <dbReference type="RefSeq" id="XP_034063758.1"/>
    </source>
</evidence>
<name>A0A6P8TID3_GYMAC</name>
<evidence type="ECO:0000259" key="8">
    <source>
        <dbReference type="SMART" id="SM00409"/>
    </source>
</evidence>
<evidence type="ECO:0000313" key="9">
    <source>
        <dbReference type="Proteomes" id="UP000515161"/>
    </source>
</evidence>
<dbReference type="Gene3D" id="2.60.40.10">
    <property type="entry name" value="Immunoglobulins"/>
    <property type="match status" value="2"/>
</dbReference>
<keyword evidence="2 7" id="KW-0732">Signal</keyword>
<dbReference type="GeneID" id="117540922"/>
<dbReference type="AlphaFoldDB" id="A0A6P8TID3"/>
<dbReference type="PANTHER" id="PTHR12080:SF80">
    <property type="entry name" value="IMMUNOGLOBULIN V-SET DOMAIN-CONTAINING PROTEIN"/>
    <property type="match status" value="1"/>
</dbReference>
<protein>
    <submittedName>
        <fullName evidence="10">SLAM family member 7-like isoform X1</fullName>
    </submittedName>
</protein>
<dbReference type="Pfam" id="PF07686">
    <property type="entry name" value="V-set"/>
    <property type="match status" value="1"/>
</dbReference>
<proteinExistence type="predicted"/>
<evidence type="ECO:0000256" key="1">
    <source>
        <dbReference type="ARBA" id="ARBA00004370"/>
    </source>
</evidence>
<dbReference type="InterPro" id="IPR036179">
    <property type="entry name" value="Ig-like_dom_sf"/>
</dbReference>
<dbReference type="InterPro" id="IPR015631">
    <property type="entry name" value="CD2/SLAM_rcpt"/>
</dbReference>
<comment type="subcellular location">
    <subcellularLocation>
        <location evidence="1">Membrane</location>
    </subcellularLocation>
</comment>
<feature type="transmembrane region" description="Helical" evidence="6">
    <location>
        <begin position="226"/>
        <end position="248"/>
    </location>
</feature>
<dbReference type="RefSeq" id="XP_034063758.1">
    <property type="nucleotide sequence ID" value="XM_034207867.1"/>
</dbReference>
<evidence type="ECO:0000256" key="7">
    <source>
        <dbReference type="SAM" id="SignalP"/>
    </source>
</evidence>
<evidence type="ECO:0000256" key="2">
    <source>
        <dbReference type="ARBA" id="ARBA00022729"/>
    </source>
</evidence>
<keyword evidence="4" id="KW-0325">Glycoprotein</keyword>
<dbReference type="SMART" id="SM00409">
    <property type="entry name" value="IG"/>
    <property type="match status" value="1"/>
</dbReference>
<dbReference type="SUPFAM" id="SSF48726">
    <property type="entry name" value="Immunoglobulin"/>
    <property type="match status" value="1"/>
</dbReference>
<feature type="signal peptide" evidence="7">
    <location>
        <begin position="1"/>
        <end position="18"/>
    </location>
</feature>
<keyword evidence="3 6" id="KW-0472">Membrane</keyword>
<dbReference type="PANTHER" id="PTHR12080">
    <property type="entry name" value="SIGNALING LYMPHOCYTIC ACTIVATION MOLECULE"/>
    <property type="match status" value="1"/>
</dbReference>
<reference evidence="10" key="1">
    <citation type="submission" date="2025-08" db="UniProtKB">
        <authorList>
            <consortium name="RefSeq"/>
        </authorList>
    </citation>
    <scope>IDENTIFICATION</scope>
</reference>
<evidence type="ECO:0000256" key="3">
    <source>
        <dbReference type="ARBA" id="ARBA00023136"/>
    </source>
</evidence>
<dbReference type="InterPro" id="IPR003599">
    <property type="entry name" value="Ig_sub"/>
</dbReference>
<keyword evidence="6" id="KW-0812">Transmembrane</keyword>
<feature type="chain" id="PRO_5027596111" evidence="7">
    <location>
        <begin position="19"/>
        <end position="333"/>
    </location>
</feature>